<dbReference type="HAMAP" id="MF_00201">
    <property type="entry name" value="RecO"/>
    <property type="match status" value="1"/>
</dbReference>
<evidence type="ECO:0000256" key="3">
    <source>
        <dbReference type="ARBA" id="ARBA00022763"/>
    </source>
</evidence>
<gene>
    <name evidence="7 9" type="primary">recO</name>
    <name evidence="9" type="ORF">JI744_03085</name>
</gene>
<comment type="function">
    <text evidence="7">Involved in DNA repair and RecF pathway recombination.</text>
</comment>
<dbReference type="Gene3D" id="1.20.1440.120">
    <property type="entry name" value="Recombination protein O, C-terminal domain"/>
    <property type="match status" value="1"/>
</dbReference>
<evidence type="ECO:0000256" key="1">
    <source>
        <dbReference type="ARBA" id="ARBA00007452"/>
    </source>
</evidence>
<accession>A0A8J7SUT0</accession>
<dbReference type="PANTHER" id="PTHR33991:SF1">
    <property type="entry name" value="DNA REPAIR PROTEIN RECO"/>
    <property type="match status" value="1"/>
</dbReference>
<keyword evidence="3 7" id="KW-0227">DNA damage</keyword>
<dbReference type="GO" id="GO:0006310">
    <property type="term" value="P:DNA recombination"/>
    <property type="evidence" value="ECO:0007669"/>
    <property type="project" value="UniProtKB-UniRule"/>
</dbReference>
<dbReference type="PANTHER" id="PTHR33991">
    <property type="entry name" value="DNA REPAIR PROTEIN RECO"/>
    <property type="match status" value="1"/>
</dbReference>
<comment type="caution">
    <text evidence="9">The sequence shown here is derived from an EMBL/GenBank/DDBJ whole genome shotgun (WGS) entry which is preliminary data.</text>
</comment>
<comment type="similarity">
    <text evidence="1 7">Belongs to the RecO family.</text>
</comment>
<evidence type="ECO:0000256" key="6">
    <source>
        <dbReference type="ARBA" id="ARBA00033409"/>
    </source>
</evidence>
<dbReference type="InterPro" id="IPR003717">
    <property type="entry name" value="RecO"/>
</dbReference>
<dbReference type="InterPro" id="IPR022572">
    <property type="entry name" value="DNA_rep/recomb_RecO_N"/>
</dbReference>
<name>A0A8J7SUT0_9RHOB</name>
<dbReference type="SUPFAM" id="SSF50249">
    <property type="entry name" value="Nucleic acid-binding proteins"/>
    <property type="match status" value="1"/>
</dbReference>
<dbReference type="SUPFAM" id="SSF57863">
    <property type="entry name" value="ArfGap/RecO-like zinc finger"/>
    <property type="match status" value="1"/>
</dbReference>
<evidence type="ECO:0000256" key="5">
    <source>
        <dbReference type="ARBA" id="ARBA00023204"/>
    </source>
</evidence>
<protein>
    <recommendedName>
        <fullName evidence="2 7">DNA repair protein RecO</fullName>
    </recommendedName>
    <alternativeName>
        <fullName evidence="6 7">Recombination protein O</fullName>
    </alternativeName>
</protein>
<evidence type="ECO:0000259" key="8">
    <source>
        <dbReference type="Pfam" id="PF11967"/>
    </source>
</evidence>
<reference evidence="9" key="1">
    <citation type="submission" date="2021-01" db="EMBL/GenBank/DDBJ databases">
        <title>Genome seq and assembly of Tabrizicola sp. KVB23.</title>
        <authorList>
            <person name="Chhetri G."/>
        </authorList>
    </citation>
    <scope>NUCLEOTIDE SEQUENCE</scope>
    <source>
        <strain evidence="9">KVB23</strain>
    </source>
</reference>
<keyword evidence="5 7" id="KW-0234">DNA repair</keyword>
<dbReference type="GO" id="GO:0006302">
    <property type="term" value="P:double-strand break repair"/>
    <property type="evidence" value="ECO:0007669"/>
    <property type="project" value="TreeGrafter"/>
</dbReference>
<keyword evidence="10" id="KW-1185">Reference proteome</keyword>
<dbReference type="Gene3D" id="2.40.50.140">
    <property type="entry name" value="Nucleic acid-binding proteins"/>
    <property type="match status" value="1"/>
</dbReference>
<dbReference type="NCBIfam" id="TIGR00613">
    <property type="entry name" value="reco"/>
    <property type="match status" value="1"/>
</dbReference>
<organism evidence="9 10">
    <name type="scientific">Fuscibacter oryzae</name>
    <dbReference type="NCBI Taxonomy" id="2803939"/>
    <lineage>
        <taxon>Bacteria</taxon>
        <taxon>Pseudomonadati</taxon>
        <taxon>Pseudomonadota</taxon>
        <taxon>Alphaproteobacteria</taxon>
        <taxon>Rhodobacterales</taxon>
        <taxon>Paracoccaceae</taxon>
        <taxon>Fuscibacter</taxon>
    </lineage>
</organism>
<evidence type="ECO:0000313" key="9">
    <source>
        <dbReference type="EMBL" id="MBL4927084.1"/>
    </source>
</evidence>
<evidence type="ECO:0000313" key="10">
    <source>
        <dbReference type="Proteomes" id="UP000619033"/>
    </source>
</evidence>
<evidence type="ECO:0000256" key="7">
    <source>
        <dbReference type="HAMAP-Rule" id="MF_00201"/>
    </source>
</evidence>
<dbReference type="AlphaFoldDB" id="A0A8J7SUT0"/>
<dbReference type="InterPro" id="IPR042242">
    <property type="entry name" value="RecO_C"/>
</dbReference>
<keyword evidence="4 7" id="KW-0233">DNA recombination</keyword>
<dbReference type="InterPro" id="IPR037278">
    <property type="entry name" value="ARFGAP/RecO"/>
</dbReference>
<evidence type="ECO:0000256" key="4">
    <source>
        <dbReference type="ARBA" id="ARBA00023172"/>
    </source>
</evidence>
<proteinExistence type="inferred from homology"/>
<dbReference type="Proteomes" id="UP000619033">
    <property type="component" value="Unassembled WGS sequence"/>
</dbReference>
<dbReference type="InterPro" id="IPR012340">
    <property type="entry name" value="NA-bd_OB-fold"/>
</dbReference>
<dbReference type="EMBL" id="JAESVP010000001">
    <property type="protein sequence ID" value="MBL4927084.1"/>
    <property type="molecule type" value="Genomic_DNA"/>
</dbReference>
<evidence type="ECO:0000256" key="2">
    <source>
        <dbReference type="ARBA" id="ARBA00021310"/>
    </source>
</evidence>
<feature type="domain" description="DNA replication/recombination mediator RecO N-terminal" evidence="8">
    <location>
        <begin position="1"/>
        <end position="70"/>
    </location>
</feature>
<sequence length="237" mass="25391">MEWRDEGFLISARPHGEAAAIIEVFTPHHGRHLGVVPGGLSRRMAPVLQPGNQLALDWHARLGDHLGQFRAEPQRARSAILSDRPALTALNAICSLLHIALPEREPHPALYASTTALADALLAKGWQPAYLRWELHLLAELGFALDLSSCAVTGDTTGLAYVSPRTGRAVSEAGAGDWASRLLPLPPVLLGQTLSPQDHAPAMALTGFFLERALEPVLAGAPLPAARQRLADLLARP</sequence>
<dbReference type="Pfam" id="PF02565">
    <property type="entry name" value="RecO_C"/>
    <property type="match status" value="1"/>
</dbReference>
<dbReference type="GO" id="GO:0043590">
    <property type="term" value="C:bacterial nucleoid"/>
    <property type="evidence" value="ECO:0007669"/>
    <property type="project" value="TreeGrafter"/>
</dbReference>
<dbReference type="RefSeq" id="WP_202658200.1">
    <property type="nucleotide sequence ID" value="NZ_JAESVP010000001.1"/>
</dbReference>
<dbReference type="Pfam" id="PF11967">
    <property type="entry name" value="RecO_N"/>
    <property type="match status" value="1"/>
</dbReference>